<accession>R7Z2B9</accession>
<dbReference type="GO" id="GO:0003677">
    <property type="term" value="F:DNA binding"/>
    <property type="evidence" value="ECO:0007669"/>
    <property type="project" value="UniProtKB-KW"/>
</dbReference>
<evidence type="ECO:0000313" key="9">
    <source>
        <dbReference type="Proteomes" id="UP000016924"/>
    </source>
</evidence>
<evidence type="ECO:0000313" key="8">
    <source>
        <dbReference type="EMBL" id="EON68238.1"/>
    </source>
</evidence>
<keyword evidence="9" id="KW-1185">Reference proteome</keyword>
<keyword evidence="1" id="KW-0479">Metal-binding</keyword>
<feature type="region of interest" description="Disordered" evidence="7">
    <location>
        <begin position="297"/>
        <end position="339"/>
    </location>
</feature>
<evidence type="ECO:0000256" key="5">
    <source>
        <dbReference type="ARBA" id="ARBA00023163"/>
    </source>
</evidence>
<organism evidence="8 9">
    <name type="scientific">Coniosporium apollinis (strain CBS 100218)</name>
    <name type="common">Rock-inhabiting black yeast</name>
    <dbReference type="NCBI Taxonomy" id="1168221"/>
    <lineage>
        <taxon>Eukaryota</taxon>
        <taxon>Fungi</taxon>
        <taxon>Dikarya</taxon>
        <taxon>Ascomycota</taxon>
        <taxon>Pezizomycotina</taxon>
        <taxon>Dothideomycetes</taxon>
        <taxon>Dothideomycetes incertae sedis</taxon>
        <taxon>Coniosporium</taxon>
    </lineage>
</organism>
<name>R7Z2B9_CONA1</name>
<keyword evidence="3" id="KW-0805">Transcription regulation</keyword>
<dbReference type="HOGENOM" id="CLU_818935_0_0_1"/>
<dbReference type="PANTHER" id="PTHR31313">
    <property type="entry name" value="TY1 ENHANCER ACTIVATOR"/>
    <property type="match status" value="1"/>
</dbReference>
<dbReference type="OrthoDB" id="2162761at2759"/>
<sequence length="339" mass="38606">MLSSWAAFTYQKPSSPVSPTATVFDGVEMDASDAYWQPYRFPADNASNPIPSCAIQTAKELAKLSQASHQIITVYCGSRGKVTASSILSLYGRCLRWYEELPTMLKLDVPDSEGLPHIFHLHIYYHVALCQLFQPLLCYDGFSDGTKRHIRSIAVQSAQAGLQILERYQRIFSNRYQTPLQAFCLVHLCDTLIRQRVNAQEAIEFCFEMLHEALAGFLFIGPLQAMFCQTVKEHGMALPDNHEEVWHGRKRYSTEDLLDTCERITYVQPVDILVERIDPSISQEFEKAWQKFIETHGGTEKEQSDIVDDADVELRPSSERSGQGNPTRRFMQIDSLMNP</sequence>
<evidence type="ECO:0000256" key="3">
    <source>
        <dbReference type="ARBA" id="ARBA00023015"/>
    </source>
</evidence>
<dbReference type="Proteomes" id="UP000016924">
    <property type="component" value="Unassembled WGS sequence"/>
</dbReference>
<dbReference type="PANTHER" id="PTHR31313:SF81">
    <property type="entry name" value="TY1 ENHANCER ACTIVATOR"/>
    <property type="match status" value="1"/>
</dbReference>
<evidence type="ECO:0000256" key="4">
    <source>
        <dbReference type="ARBA" id="ARBA00023125"/>
    </source>
</evidence>
<dbReference type="CDD" id="cd12148">
    <property type="entry name" value="fungal_TF_MHR"/>
    <property type="match status" value="1"/>
</dbReference>
<gene>
    <name evidence="8" type="ORF">W97_07496</name>
</gene>
<dbReference type="AlphaFoldDB" id="R7Z2B9"/>
<keyword evidence="6" id="KW-0539">Nucleus</keyword>
<evidence type="ECO:0008006" key="10">
    <source>
        <dbReference type="Google" id="ProtNLM"/>
    </source>
</evidence>
<dbReference type="STRING" id="1168221.R7Z2B9"/>
<dbReference type="GeneID" id="19904807"/>
<evidence type="ECO:0000256" key="6">
    <source>
        <dbReference type="ARBA" id="ARBA00023242"/>
    </source>
</evidence>
<keyword evidence="4" id="KW-0238">DNA-binding</keyword>
<evidence type="ECO:0000256" key="2">
    <source>
        <dbReference type="ARBA" id="ARBA00022833"/>
    </source>
</evidence>
<reference evidence="9" key="1">
    <citation type="submission" date="2012-06" db="EMBL/GenBank/DDBJ databases">
        <title>The genome sequence of Coniosporium apollinis CBS 100218.</title>
        <authorList>
            <consortium name="The Broad Institute Genome Sequencing Platform"/>
            <person name="Cuomo C."/>
            <person name="Gorbushina A."/>
            <person name="Noack S."/>
            <person name="Walker B."/>
            <person name="Young S.K."/>
            <person name="Zeng Q."/>
            <person name="Gargeya S."/>
            <person name="Fitzgerald M."/>
            <person name="Haas B."/>
            <person name="Abouelleil A."/>
            <person name="Alvarado L."/>
            <person name="Arachchi H.M."/>
            <person name="Berlin A.M."/>
            <person name="Chapman S.B."/>
            <person name="Goldberg J."/>
            <person name="Griggs A."/>
            <person name="Gujja S."/>
            <person name="Hansen M."/>
            <person name="Howarth C."/>
            <person name="Imamovic A."/>
            <person name="Larimer J."/>
            <person name="McCowan C."/>
            <person name="Montmayeur A."/>
            <person name="Murphy C."/>
            <person name="Neiman D."/>
            <person name="Pearson M."/>
            <person name="Priest M."/>
            <person name="Roberts A."/>
            <person name="Saif S."/>
            <person name="Shea T."/>
            <person name="Sisk P."/>
            <person name="Sykes S."/>
            <person name="Wortman J."/>
            <person name="Nusbaum C."/>
            <person name="Birren B."/>
        </authorList>
    </citation>
    <scope>NUCLEOTIDE SEQUENCE [LARGE SCALE GENOMIC DNA]</scope>
    <source>
        <strain evidence="9">CBS 100218</strain>
    </source>
</reference>
<dbReference type="GO" id="GO:0046872">
    <property type="term" value="F:metal ion binding"/>
    <property type="evidence" value="ECO:0007669"/>
    <property type="project" value="UniProtKB-KW"/>
</dbReference>
<evidence type="ECO:0000256" key="7">
    <source>
        <dbReference type="SAM" id="MobiDB-lite"/>
    </source>
</evidence>
<keyword evidence="2" id="KW-0862">Zinc</keyword>
<keyword evidence="5" id="KW-0804">Transcription</keyword>
<evidence type="ECO:0000256" key="1">
    <source>
        <dbReference type="ARBA" id="ARBA00022723"/>
    </source>
</evidence>
<dbReference type="EMBL" id="JH767594">
    <property type="protein sequence ID" value="EON68238.1"/>
    <property type="molecule type" value="Genomic_DNA"/>
</dbReference>
<protein>
    <recommendedName>
        <fullName evidence="10">Transcription factor domain-containing protein</fullName>
    </recommendedName>
</protein>
<proteinExistence type="predicted"/>
<dbReference type="InterPro" id="IPR051615">
    <property type="entry name" value="Transcr_Regulatory_Elem"/>
</dbReference>
<dbReference type="RefSeq" id="XP_007783555.1">
    <property type="nucleotide sequence ID" value="XM_007785365.1"/>
</dbReference>